<evidence type="ECO:0000256" key="6">
    <source>
        <dbReference type="HAMAP-Rule" id="MF_02069"/>
    </source>
</evidence>
<comment type="caution">
    <text evidence="9">The sequence shown here is derived from an EMBL/GenBank/DDBJ whole genome shotgun (WGS) entry which is preliminary data.</text>
</comment>
<evidence type="ECO:0000313" key="10">
    <source>
        <dbReference type="EMBL" id="THG88602.1"/>
    </source>
</evidence>
<dbReference type="HAMAP" id="MF_02069">
    <property type="entry name" value="TarJ"/>
    <property type="match status" value="1"/>
</dbReference>
<keyword evidence="4 6" id="KW-0862">Zinc</keyword>
<dbReference type="GO" id="GO:0008270">
    <property type="term" value="F:zinc ion binding"/>
    <property type="evidence" value="ECO:0007669"/>
    <property type="project" value="UniProtKB-UniRule"/>
</dbReference>
<evidence type="ECO:0000256" key="3">
    <source>
        <dbReference type="ARBA" id="ARBA00022723"/>
    </source>
</evidence>
<dbReference type="GO" id="GO:0050256">
    <property type="term" value="F:ribitol-5-phosphate 2-dehydrogenase [NAD(P)+] activity"/>
    <property type="evidence" value="ECO:0007669"/>
    <property type="project" value="UniProtKB-UniRule"/>
</dbReference>
<evidence type="ECO:0000256" key="2">
    <source>
        <dbReference type="ARBA" id="ARBA00008072"/>
    </source>
</evidence>
<comment type="cofactor">
    <cofactor evidence="1 6">
        <name>Zn(2+)</name>
        <dbReference type="ChEBI" id="CHEBI:29105"/>
    </cofactor>
</comment>
<dbReference type="UniPathway" id="UPA00790"/>
<accession>A0A094XDP1</accession>
<dbReference type="RefSeq" id="WP_003322034.1">
    <property type="nucleotide sequence ID" value="NZ_ALPT02000043.1"/>
</dbReference>
<dbReference type="SUPFAM" id="SSF51735">
    <property type="entry name" value="NAD(P)-binding Rossmann-fold domains"/>
    <property type="match status" value="1"/>
</dbReference>
<evidence type="ECO:0000259" key="7">
    <source>
        <dbReference type="Pfam" id="PF08240"/>
    </source>
</evidence>
<evidence type="ECO:0000313" key="9">
    <source>
        <dbReference type="EMBL" id="KGA96895.1"/>
    </source>
</evidence>
<dbReference type="Proteomes" id="UP000297014">
    <property type="component" value="Unassembled WGS sequence"/>
</dbReference>
<evidence type="ECO:0000313" key="11">
    <source>
        <dbReference type="Proteomes" id="UP000002754"/>
    </source>
</evidence>
<feature type="binding site" evidence="6">
    <location>
        <position position="65"/>
    </location>
    <ligand>
        <name>Zn(2+)</name>
        <dbReference type="ChEBI" id="CHEBI:29105"/>
        <note>catalytic</note>
    </ligand>
</feature>
<dbReference type="InterPro" id="IPR036291">
    <property type="entry name" value="NAD(P)-bd_dom_sf"/>
</dbReference>
<keyword evidence="3 6" id="KW-0479">Metal-binding</keyword>
<dbReference type="EC" id="1.1.1.405" evidence="6"/>
<comment type="function">
    <text evidence="6">Catalyzes the NADPH dependent reduction of D-ribulose 5-phosphate to D-ribitol 5-phosphate.</text>
</comment>
<protein>
    <recommendedName>
        <fullName evidence="6">Ribulose-5-phosphate reductase</fullName>
        <shortName evidence="6">Ribulose-5-P reductase</shortName>
        <ecNumber evidence="6">1.1.1.405</ecNumber>
    </recommendedName>
    <alternativeName>
        <fullName evidence="6">Ribitol-5-phosphate dehydrogenase</fullName>
    </alternativeName>
</protein>
<dbReference type="EMBL" id="ALPT02000043">
    <property type="protein sequence ID" value="KGA96895.1"/>
    <property type="molecule type" value="Genomic_DNA"/>
</dbReference>
<comment type="catalytic activity">
    <reaction evidence="6">
        <text>D-ribitol 5-phosphate + NADP(+) = D-ribulose 5-phosphate + NADPH + H(+)</text>
        <dbReference type="Rhea" id="RHEA:19921"/>
        <dbReference type="ChEBI" id="CHEBI:15378"/>
        <dbReference type="ChEBI" id="CHEBI:57695"/>
        <dbReference type="ChEBI" id="CHEBI:57783"/>
        <dbReference type="ChEBI" id="CHEBI:58121"/>
        <dbReference type="ChEBI" id="CHEBI:58349"/>
        <dbReference type="EC" id="1.1.1.405"/>
    </reaction>
</comment>
<sequence>MINQVYRLVYPGQFEVTYKVRDLNSGKVIVRPKYLSVCNADQRYYQGKRDAAVLEKKLPMSLIHEGIGEVVFDPKGEFEVGQAVVMIPNLPVEEVEHMDENYIRSSRFRSSGYDGFMQDYVFMRHDRIVPLFDELNNPTASILELVTVAMHGISRFKLKSHGRKETIGIWGDGNLGYITSVLLKKLYPKAKIVVFGKTKQKIDYFTFIDEAYLIHNIPNDFEIDHAFECVGGPGSEMAIDQIIDHVKPMGSISLLGVSEDPVGINTRMVLEKGLTLFGSSRSGRADFVNTVNFLEEHKDVIHYLEHLVTKVVEVNKIEDIRFAFEEDQISPWGKTVMKWNI</sequence>
<reference evidence="10 12" key="2">
    <citation type="submission" date="2014-01" db="EMBL/GenBank/DDBJ databases">
        <title>Draft genome sequencing of Bacillus alcalophilus CGMCC 1.3604.</title>
        <authorList>
            <person name="Yang J."/>
            <person name="Diao L."/>
            <person name="Yang S."/>
        </authorList>
    </citation>
    <scope>NUCLEOTIDE SEQUENCE [LARGE SCALE GENOMIC DNA]</scope>
    <source>
        <strain evidence="10 12">CGMCC 1.3604</strain>
    </source>
</reference>
<proteinExistence type="inferred from homology"/>
<keyword evidence="6" id="KW-0777">Teichoic acid biosynthesis</keyword>
<reference evidence="9 11" key="1">
    <citation type="journal article" date="2014" name="Genome Announc.">
        <title>Draft Genome Sequence of Bacillus alcalophilus AV1934, a Classic Alkaliphile Isolated from Human Feces in 1934.</title>
        <authorList>
            <person name="Attie O."/>
            <person name="Jayaprakash A."/>
            <person name="Shah H."/>
            <person name="Paulsen I.T."/>
            <person name="Morino M."/>
            <person name="Takahashi Y."/>
            <person name="Narumi I."/>
            <person name="Sachidanandam R."/>
            <person name="Satoh K."/>
            <person name="Ito M."/>
            <person name="Krulwich T.A."/>
        </authorList>
    </citation>
    <scope>NUCLEOTIDE SEQUENCE [LARGE SCALE GENOMIC DNA]</scope>
    <source>
        <strain evidence="9 11">AV1934</strain>
    </source>
</reference>
<dbReference type="EMBL" id="JALP01000362">
    <property type="protein sequence ID" value="THG88602.1"/>
    <property type="molecule type" value="Genomic_DNA"/>
</dbReference>
<dbReference type="eggNOG" id="COG1063">
    <property type="taxonomic scope" value="Bacteria"/>
</dbReference>
<feature type="binding site" evidence="6">
    <location>
        <position position="64"/>
    </location>
    <ligand>
        <name>Zn(2+)</name>
        <dbReference type="ChEBI" id="CHEBI:29105"/>
        <note>catalytic</note>
    </ligand>
</feature>
<dbReference type="AlphaFoldDB" id="A0A094XDP1"/>
<dbReference type="PANTHER" id="PTHR43350">
    <property type="entry name" value="NAD-DEPENDENT ALCOHOL DEHYDROGENASE"/>
    <property type="match status" value="1"/>
</dbReference>
<feature type="binding site" evidence="6">
    <location>
        <position position="38"/>
    </location>
    <ligand>
        <name>Zn(2+)</name>
        <dbReference type="ChEBI" id="CHEBI:29105"/>
        <note>catalytic</note>
    </ligand>
</feature>
<evidence type="ECO:0000256" key="1">
    <source>
        <dbReference type="ARBA" id="ARBA00001947"/>
    </source>
</evidence>
<dbReference type="STRING" id="1218173.BALCAV_0213470"/>
<name>A0A094XDP1_ALKAL</name>
<dbReference type="InterPro" id="IPR031640">
    <property type="entry name" value="Glu_dehyd_C"/>
</dbReference>
<evidence type="ECO:0000256" key="4">
    <source>
        <dbReference type="ARBA" id="ARBA00022833"/>
    </source>
</evidence>
<feature type="binding site" evidence="6">
    <location>
        <position position="144"/>
    </location>
    <ligand>
        <name>Zn(2+)</name>
        <dbReference type="ChEBI" id="CHEBI:29105"/>
        <note>catalytic</note>
    </ligand>
</feature>
<keyword evidence="6" id="KW-0521">NADP</keyword>
<keyword evidence="5 6" id="KW-0560">Oxidoreductase</keyword>
<feature type="domain" description="Alcohol dehydrogenase-like N-terminal" evidence="7">
    <location>
        <begin position="25"/>
        <end position="131"/>
    </location>
</feature>
<organism evidence="9 11">
    <name type="scientific">Alkalihalobacillus alcalophilus ATCC 27647 = CGMCC 1.3604</name>
    <dbReference type="NCBI Taxonomy" id="1218173"/>
    <lineage>
        <taxon>Bacteria</taxon>
        <taxon>Bacillati</taxon>
        <taxon>Bacillota</taxon>
        <taxon>Bacilli</taxon>
        <taxon>Bacillales</taxon>
        <taxon>Bacillaceae</taxon>
        <taxon>Alkalihalobacillus</taxon>
    </lineage>
</organism>
<dbReference type="InterPro" id="IPR034710">
    <property type="entry name" value="TarJ"/>
</dbReference>
<feature type="domain" description="Glucose dehydrogenase C-terminal" evidence="8">
    <location>
        <begin position="153"/>
        <end position="326"/>
    </location>
</feature>
<evidence type="ECO:0000313" key="12">
    <source>
        <dbReference type="Proteomes" id="UP000297014"/>
    </source>
</evidence>
<dbReference type="OrthoDB" id="1700359at2"/>
<dbReference type="Proteomes" id="UP000002754">
    <property type="component" value="Unassembled WGS sequence"/>
</dbReference>
<dbReference type="SUPFAM" id="SSF50129">
    <property type="entry name" value="GroES-like"/>
    <property type="match status" value="1"/>
</dbReference>
<dbReference type="Pfam" id="PF16912">
    <property type="entry name" value="Glu_dehyd_C"/>
    <property type="match status" value="1"/>
</dbReference>
<keyword evidence="6" id="KW-0961">Cell wall biogenesis/degradation</keyword>
<evidence type="ECO:0000256" key="5">
    <source>
        <dbReference type="ARBA" id="ARBA00023002"/>
    </source>
</evidence>
<gene>
    <name evidence="6" type="primary">tarJ</name>
    <name evidence="10" type="ORF">AJ85_02170</name>
    <name evidence="9" type="ORF">BALCAV_0213470</name>
</gene>
<dbReference type="PANTHER" id="PTHR43350:SF19">
    <property type="entry name" value="D-GULOSIDE 3-DEHYDROGENASE"/>
    <property type="match status" value="1"/>
</dbReference>
<keyword evidence="11" id="KW-1185">Reference proteome</keyword>
<evidence type="ECO:0000259" key="8">
    <source>
        <dbReference type="Pfam" id="PF16912"/>
    </source>
</evidence>
<dbReference type="Pfam" id="PF08240">
    <property type="entry name" value="ADH_N"/>
    <property type="match status" value="1"/>
</dbReference>
<dbReference type="GO" id="GO:1902012">
    <property type="term" value="P:poly(ribitol phosphate) teichoic acid biosynthetic process"/>
    <property type="evidence" value="ECO:0007669"/>
    <property type="project" value="UniProtKB-UniRule"/>
</dbReference>
<comment type="pathway">
    <text evidence="6">Cell wall biogenesis; poly(ribitol phosphate) teichoic acid biosynthesis.</text>
</comment>
<dbReference type="CDD" id="cd08237">
    <property type="entry name" value="ribitol-5-phosphate_DH"/>
    <property type="match status" value="1"/>
</dbReference>
<dbReference type="InterPro" id="IPR011032">
    <property type="entry name" value="GroES-like_sf"/>
</dbReference>
<dbReference type="Gene3D" id="3.40.50.720">
    <property type="entry name" value="NAD(P)-binding Rossmann-like Domain"/>
    <property type="match status" value="1"/>
</dbReference>
<comment type="similarity">
    <text evidence="2 6">Belongs to the zinc-containing alcohol dehydrogenase family.</text>
</comment>
<dbReference type="Gene3D" id="3.90.180.10">
    <property type="entry name" value="Medium-chain alcohol dehydrogenases, catalytic domain"/>
    <property type="match status" value="1"/>
</dbReference>
<dbReference type="InterPro" id="IPR013154">
    <property type="entry name" value="ADH-like_N"/>
</dbReference>
<dbReference type="GO" id="GO:0071555">
    <property type="term" value="P:cell wall organization"/>
    <property type="evidence" value="ECO:0007669"/>
    <property type="project" value="UniProtKB-KW"/>
</dbReference>